<reference evidence="2" key="1">
    <citation type="submission" date="2021-02" db="EMBL/GenBank/DDBJ databases">
        <title>Genome sequence Cadophora malorum strain M34.</title>
        <authorList>
            <person name="Stefanovic E."/>
            <person name="Vu D."/>
            <person name="Scully C."/>
            <person name="Dijksterhuis J."/>
            <person name="Roader J."/>
            <person name="Houbraken J."/>
        </authorList>
    </citation>
    <scope>NUCLEOTIDE SEQUENCE</scope>
    <source>
        <strain evidence="2">M34</strain>
    </source>
</reference>
<feature type="chain" id="PRO_5034067978" description="Hydrophobin" evidence="1">
    <location>
        <begin position="19"/>
        <end position="135"/>
    </location>
</feature>
<feature type="signal peptide" evidence="1">
    <location>
        <begin position="1"/>
        <end position="18"/>
    </location>
</feature>
<dbReference type="AlphaFoldDB" id="A0A8H7TC90"/>
<proteinExistence type="predicted"/>
<gene>
    <name evidence="2" type="ORF">IFR04_010702</name>
</gene>
<dbReference type="EMBL" id="JAFJYH010000195">
    <property type="protein sequence ID" value="KAG4416183.1"/>
    <property type="molecule type" value="Genomic_DNA"/>
</dbReference>
<protein>
    <recommendedName>
        <fullName evidence="4">Hydrophobin</fullName>
    </recommendedName>
</protein>
<evidence type="ECO:0000256" key="1">
    <source>
        <dbReference type="SAM" id="SignalP"/>
    </source>
</evidence>
<organism evidence="2 3">
    <name type="scientific">Cadophora malorum</name>
    <dbReference type="NCBI Taxonomy" id="108018"/>
    <lineage>
        <taxon>Eukaryota</taxon>
        <taxon>Fungi</taxon>
        <taxon>Dikarya</taxon>
        <taxon>Ascomycota</taxon>
        <taxon>Pezizomycotina</taxon>
        <taxon>Leotiomycetes</taxon>
        <taxon>Helotiales</taxon>
        <taxon>Ploettnerulaceae</taxon>
        <taxon>Cadophora</taxon>
    </lineage>
</organism>
<dbReference type="OrthoDB" id="3540810at2759"/>
<name>A0A8H7TC90_9HELO</name>
<keyword evidence="3" id="KW-1185">Reference proteome</keyword>
<comment type="caution">
    <text evidence="2">The sequence shown here is derived from an EMBL/GenBank/DDBJ whole genome shotgun (WGS) entry which is preliminary data.</text>
</comment>
<evidence type="ECO:0008006" key="4">
    <source>
        <dbReference type="Google" id="ProtNLM"/>
    </source>
</evidence>
<evidence type="ECO:0000313" key="2">
    <source>
        <dbReference type="EMBL" id="KAG4416183.1"/>
    </source>
</evidence>
<keyword evidence="1" id="KW-0732">Signal</keyword>
<sequence>MQLTKIFTVLSLAAASLAAPSVELYEKRTDSVSCAQGQGKLACCEQKPELKPISSLGSNLTPTLGGILGIPVSLLALIVPTVSVAAQCVAVVAQVQACNSVNLCCLAPASGTTTNSGLITLLSNNQINVCPGITV</sequence>
<accession>A0A8H7TC90</accession>
<dbReference type="Proteomes" id="UP000664132">
    <property type="component" value="Unassembled WGS sequence"/>
</dbReference>
<evidence type="ECO:0000313" key="3">
    <source>
        <dbReference type="Proteomes" id="UP000664132"/>
    </source>
</evidence>